<dbReference type="InterPro" id="IPR029058">
    <property type="entry name" value="AB_hydrolase_fold"/>
</dbReference>
<dbReference type="EMBL" id="BMQA01000013">
    <property type="protein sequence ID" value="GGJ26681.1"/>
    <property type="molecule type" value="Genomic_DNA"/>
</dbReference>
<keyword evidence="4" id="KW-1185">Reference proteome</keyword>
<dbReference type="GO" id="GO:0008236">
    <property type="term" value="F:serine-type peptidase activity"/>
    <property type="evidence" value="ECO:0007669"/>
    <property type="project" value="InterPro"/>
</dbReference>
<dbReference type="RefSeq" id="WP_229840508.1">
    <property type="nucleotide sequence ID" value="NZ_BMQA01000013.1"/>
</dbReference>
<proteinExistence type="predicted"/>
<dbReference type="Proteomes" id="UP000657574">
    <property type="component" value="Unassembled WGS sequence"/>
</dbReference>
<evidence type="ECO:0000259" key="1">
    <source>
        <dbReference type="Pfam" id="PF00326"/>
    </source>
</evidence>
<feature type="domain" description="Dipeptidylpeptidase IV N-terminal" evidence="2">
    <location>
        <begin position="127"/>
        <end position="378"/>
    </location>
</feature>
<dbReference type="PANTHER" id="PTHR11731">
    <property type="entry name" value="PROTEASE FAMILY S9B,C DIPEPTIDYL-PEPTIDASE IV-RELATED"/>
    <property type="match status" value="1"/>
</dbReference>
<sequence length="699" mass="75527">MRVKLSGEGKLPYVSTTSLPAQLVRTACFTRGVPGHFTVTPDGATVLFLRGRTGDDPAPCLWALDLNSGTERLLADRARLLGAVPRPRGIEHYATDRAVGRVAFALAGALWTVGLDGRDPVRLSARRPVSDPCPDPTGRYVAYVCRGTLRVIGTDGTEDRTIAEPDADDVEFGVAAHTAVTASDGRARGHWWSPDGTVLLVARTDAARVRRWHLADPSAPGTAPRTLRYAAAGTPNLDVSLQLATSDGTFTPVHWDRDRFEYLVGADWDERGPLAVVQSRDQRTVRLLGIDPADGRTTVLHEQRDARWVQLIPGLPARTSCGALLAHADRHGTRHLTVDGTPVTPVGLHLRAVLGVDGNDVLFAASDEPTETHLWSWRRGSGVRRLSSGAGVHSGVARGGTLVRVTQDRNGPGGRTVVLRDGRSGAVPLASHAERPTLDLHVTPFVLGPTELRARLHLPSWYDPDDAPVPVLLDPYGGAARQRVTAAHDWRSLVSQWFAEQGFAVLVADGRGTPGRGPDWERAVHGDLFGPVLDDQVTALHETARRHPGLDLGRVGIRGWSFSGSLAALAVLRRPDVFHAAVAGAGVTDQRLYHAHWRERFLGHPDVFPERYAACDLLREAPRLTRPLLLIHGLADTNVLPANTLRLSDALLAAGRPHEVLLLPATGHQPLGTTLTENLLRHQVLFLRRSLGMPTVGTG</sequence>
<accession>A0A917NTJ9</accession>
<dbReference type="Pfam" id="PF00930">
    <property type="entry name" value="DPPIV_N"/>
    <property type="match status" value="1"/>
</dbReference>
<dbReference type="InterPro" id="IPR050278">
    <property type="entry name" value="Serine_Prot_S9B/DPPIV"/>
</dbReference>
<dbReference type="GO" id="GO:0006508">
    <property type="term" value="P:proteolysis"/>
    <property type="evidence" value="ECO:0007669"/>
    <property type="project" value="InterPro"/>
</dbReference>
<dbReference type="Gene3D" id="2.140.10.30">
    <property type="entry name" value="Dipeptidylpeptidase IV, N-terminal domain"/>
    <property type="match status" value="1"/>
</dbReference>
<protein>
    <submittedName>
        <fullName evidence="3">Peptidase</fullName>
    </submittedName>
</protein>
<reference evidence="3" key="1">
    <citation type="journal article" date="2014" name="Int. J. Syst. Evol. Microbiol.">
        <title>Complete genome sequence of Corynebacterium casei LMG S-19264T (=DSM 44701T), isolated from a smear-ripened cheese.</title>
        <authorList>
            <consortium name="US DOE Joint Genome Institute (JGI-PGF)"/>
            <person name="Walter F."/>
            <person name="Albersmeier A."/>
            <person name="Kalinowski J."/>
            <person name="Ruckert C."/>
        </authorList>
    </citation>
    <scope>NUCLEOTIDE SEQUENCE</scope>
    <source>
        <strain evidence="3">JCM 3086</strain>
    </source>
</reference>
<dbReference type="GO" id="GO:0008239">
    <property type="term" value="F:dipeptidyl-peptidase activity"/>
    <property type="evidence" value="ECO:0007669"/>
    <property type="project" value="TreeGrafter"/>
</dbReference>
<evidence type="ECO:0000313" key="3">
    <source>
        <dbReference type="EMBL" id="GGJ26681.1"/>
    </source>
</evidence>
<dbReference type="Gene3D" id="3.40.50.1820">
    <property type="entry name" value="alpha/beta hydrolase"/>
    <property type="match status" value="1"/>
</dbReference>
<evidence type="ECO:0000313" key="4">
    <source>
        <dbReference type="Proteomes" id="UP000657574"/>
    </source>
</evidence>
<gene>
    <name evidence="3" type="ORF">GCM10010121_042330</name>
</gene>
<dbReference type="InterPro" id="IPR001375">
    <property type="entry name" value="Peptidase_S9_cat"/>
</dbReference>
<evidence type="ECO:0000259" key="2">
    <source>
        <dbReference type="Pfam" id="PF00930"/>
    </source>
</evidence>
<feature type="domain" description="Peptidase S9 prolyl oligopeptidase catalytic" evidence="1">
    <location>
        <begin position="494"/>
        <end position="692"/>
    </location>
</feature>
<dbReference type="InterPro" id="IPR002469">
    <property type="entry name" value="Peptidase_S9B_N"/>
</dbReference>
<dbReference type="SUPFAM" id="SSF82171">
    <property type="entry name" value="DPP6 N-terminal domain-like"/>
    <property type="match status" value="1"/>
</dbReference>
<dbReference type="SUPFAM" id="SSF53474">
    <property type="entry name" value="alpha/beta-Hydrolases"/>
    <property type="match status" value="1"/>
</dbReference>
<reference evidence="3" key="2">
    <citation type="submission" date="2020-09" db="EMBL/GenBank/DDBJ databases">
        <authorList>
            <person name="Sun Q."/>
            <person name="Ohkuma M."/>
        </authorList>
    </citation>
    <scope>NUCLEOTIDE SEQUENCE</scope>
    <source>
        <strain evidence="3">JCM 3086</strain>
    </source>
</reference>
<comment type="caution">
    <text evidence="3">The sequence shown here is derived from an EMBL/GenBank/DDBJ whole genome shotgun (WGS) entry which is preliminary data.</text>
</comment>
<name>A0A917NTJ9_9ACTN</name>
<dbReference type="Pfam" id="PF00326">
    <property type="entry name" value="Peptidase_S9"/>
    <property type="match status" value="1"/>
</dbReference>
<organism evidence="3 4">
    <name type="scientific">Streptomyces brasiliensis</name>
    <dbReference type="NCBI Taxonomy" id="1954"/>
    <lineage>
        <taxon>Bacteria</taxon>
        <taxon>Bacillati</taxon>
        <taxon>Actinomycetota</taxon>
        <taxon>Actinomycetes</taxon>
        <taxon>Kitasatosporales</taxon>
        <taxon>Streptomycetaceae</taxon>
        <taxon>Streptomyces</taxon>
    </lineage>
</organism>
<dbReference type="AlphaFoldDB" id="A0A917NTJ9"/>
<dbReference type="PANTHER" id="PTHR11731:SF193">
    <property type="entry name" value="DIPEPTIDYL PEPTIDASE 9"/>
    <property type="match status" value="1"/>
</dbReference>